<protein>
    <recommendedName>
        <fullName evidence="5">Integral membrane protein</fullName>
    </recommendedName>
</protein>
<proteinExistence type="predicted"/>
<reference evidence="3 4" key="1">
    <citation type="journal article" date="2010" name="Proc. Natl. Acad. Sci. U.S.A.">
        <title>Insights into evolution of multicellular fungi from the assembled chromosomes of the mushroom Coprinopsis cinerea (Coprinus cinereus).</title>
        <authorList>
            <person name="Stajich J.E."/>
            <person name="Wilke S.K."/>
            <person name="Ahren D."/>
            <person name="Au C.H."/>
            <person name="Birren B.W."/>
            <person name="Borodovsky M."/>
            <person name="Burns C."/>
            <person name="Canback B."/>
            <person name="Casselton L.A."/>
            <person name="Cheng C.K."/>
            <person name="Deng J."/>
            <person name="Dietrich F.S."/>
            <person name="Fargo D.C."/>
            <person name="Farman M.L."/>
            <person name="Gathman A.C."/>
            <person name="Goldberg J."/>
            <person name="Guigo R."/>
            <person name="Hoegger P.J."/>
            <person name="Hooker J.B."/>
            <person name="Huggins A."/>
            <person name="James T.Y."/>
            <person name="Kamada T."/>
            <person name="Kilaru S."/>
            <person name="Kodira C."/>
            <person name="Kues U."/>
            <person name="Kupfer D."/>
            <person name="Kwan H.S."/>
            <person name="Lomsadze A."/>
            <person name="Li W."/>
            <person name="Lilly W.W."/>
            <person name="Ma L.J."/>
            <person name="Mackey A.J."/>
            <person name="Manning G."/>
            <person name="Martin F."/>
            <person name="Muraguchi H."/>
            <person name="Natvig D.O."/>
            <person name="Palmerini H."/>
            <person name="Ramesh M.A."/>
            <person name="Rehmeyer C.J."/>
            <person name="Roe B.A."/>
            <person name="Shenoy N."/>
            <person name="Stanke M."/>
            <person name="Ter-Hovhannisyan V."/>
            <person name="Tunlid A."/>
            <person name="Velagapudi R."/>
            <person name="Vision T.J."/>
            <person name="Zeng Q."/>
            <person name="Zolan M.E."/>
            <person name="Pukkila P.J."/>
        </authorList>
    </citation>
    <scope>NUCLEOTIDE SEQUENCE [LARGE SCALE GENOMIC DNA]</scope>
    <source>
        <strain evidence="4">Okayama-7 / 130 / ATCC MYA-4618 / FGSC 9003</strain>
    </source>
</reference>
<dbReference type="KEGG" id="cci:CC1G_03315"/>
<evidence type="ECO:0000256" key="1">
    <source>
        <dbReference type="SAM" id="MobiDB-lite"/>
    </source>
</evidence>
<dbReference type="eggNOG" id="ENOG502RDJW">
    <property type="taxonomic scope" value="Eukaryota"/>
</dbReference>
<dbReference type="VEuPathDB" id="FungiDB:CC1G_03315"/>
<dbReference type="RefSeq" id="XP_001830778.2">
    <property type="nucleotide sequence ID" value="XM_001830726.2"/>
</dbReference>
<dbReference type="GeneID" id="6007223"/>
<evidence type="ECO:0008006" key="5">
    <source>
        <dbReference type="Google" id="ProtNLM"/>
    </source>
</evidence>
<evidence type="ECO:0000313" key="3">
    <source>
        <dbReference type="EMBL" id="EAU91147.2"/>
    </source>
</evidence>
<dbReference type="InParanoid" id="A8N7H2"/>
<dbReference type="HOGENOM" id="CLU_060803_0_0_1"/>
<dbReference type="AlphaFoldDB" id="A8N7H2"/>
<dbReference type="OMA" id="FWISSAK"/>
<dbReference type="EMBL" id="AACS02000003">
    <property type="protein sequence ID" value="EAU91147.2"/>
    <property type="molecule type" value="Genomic_DNA"/>
</dbReference>
<feature type="transmembrane region" description="Helical" evidence="2">
    <location>
        <begin position="88"/>
        <end position="109"/>
    </location>
</feature>
<feature type="transmembrane region" description="Helical" evidence="2">
    <location>
        <begin position="48"/>
        <end position="68"/>
    </location>
</feature>
<comment type="caution">
    <text evidence="3">The sequence shown here is derived from an EMBL/GenBank/DDBJ whole genome shotgun (WGS) entry which is preliminary data.</text>
</comment>
<sequence>MASVEFPSPIGGAALPEDFAPSVLFAVLYGLLVPLVVYRLYDRRSRTTLLIGTIIFAVERIAIFALRANQARNEKKRLSGGMANYMQLSFGSGYITIASDLISLLRCLLINASYGYERYPESSAAATKGCHIPPPQEGDPDYPRQRFWARRFTGFAGFAFLAATVPGIIAHSTYKKGFTSERHAQRTFVYRYVSAAVGLFLMNAVILLVAAWSWWKQPRVAKRGLLMLCVIATLTGTVAVYRMAVMNNYTVALDSTAPGSQNSKGSKVAFYMLHVAPEWLANAILLCINVRKIFGTGFSGDWRWRDETPKEKEAREKRAAKRAARRREREEKDGGEQIQLVTRNLI</sequence>
<accession>A8N7H2</accession>
<dbReference type="Proteomes" id="UP000001861">
    <property type="component" value="Unassembled WGS sequence"/>
</dbReference>
<feature type="transmembrane region" description="Helical" evidence="2">
    <location>
        <begin position="20"/>
        <end position="41"/>
    </location>
</feature>
<keyword evidence="2" id="KW-0812">Transmembrane</keyword>
<feature type="region of interest" description="Disordered" evidence="1">
    <location>
        <begin position="309"/>
        <end position="336"/>
    </location>
</feature>
<dbReference type="OrthoDB" id="2562239at2759"/>
<feature type="transmembrane region" description="Helical" evidence="2">
    <location>
        <begin position="152"/>
        <end position="169"/>
    </location>
</feature>
<keyword evidence="2" id="KW-1133">Transmembrane helix</keyword>
<organism evidence="3 4">
    <name type="scientific">Coprinopsis cinerea (strain Okayama-7 / 130 / ATCC MYA-4618 / FGSC 9003)</name>
    <name type="common">Inky cap fungus</name>
    <name type="synonym">Hormographiella aspergillata</name>
    <dbReference type="NCBI Taxonomy" id="240176"/>
    <lineage>
        <taxon>Eukaryota</taxon>
        <taxon>Fungi</taxon>
        <taxon>Dikarya</taxon>
        <taxon>Basidiomycota</taxon>
        <taxon>Agaricomycotina</taxon>
        <taxon>Agaricomycetes</taxon>
        <taxon>Agaricomycetidae</taxon>
        <taxon>Agaricales</taxon>
        <taxon>Agaricineae</taxon>
        <taxon>Psathyrellaceae</taxon>
        <taxon>Coprinopsis</taxon>
    </lineage>
</organism>
<feature type="transmembrane region" description="Helical" evidence="2">
    <location>
        <begin position="189"/>
        <end position="212"/>
    </location>
</feature>
<feature type="transmembrane region" description="Helical" evidence="2">
    <location>
        <begin position="224"/>
        <end position="244"/>
    </location>
</feature>
<keyword evidence="4" id="KW-1185">Reference proteome</keyword>
<name>A8N7H2_COPC7</name>
<evidence type="ECO:0000313" key="4">
    <source>
        <dbReference type="Proteomes" id="UP000001861"/>
    </source>
</evidence>
<keyword evidence="2" id="KW-0472">Membrane</keyword>
<gene>
    <name evidence="3" type="ORF">CC1G_03315</name>
</gene>
<evidence type="ECO:0000256" key="2">
    <source>
        <dbReference type="SAM" id="Phobius"/>
    </source>
</evidence>
<feature type="transmembrane region" description="Helical" evidence="2">
    <location>
        <begin position="268"/>
        <end position="288"/>
    </location>
</feature>